<dbReference type="RefSeq" id="WP_259056783.1">
    <property type="nucleotide sequence ID" value="NZ_JANUCT010000018.1"/>
</dbReference>
<dbReference type="EMBL" id="JANUCT010000018">
    <property type="protein sequence ID" value="MCS3904243.1"/>
    <property type="molecule type" value="Genomic_DNA"/>
</dbReference>
<dbReference type="InterPro" id="IPR037165">
    <property type="entry name" value="AldOxase/xan_DH_Mopterin-bd_sf"/>
</dbReference>
<dbReference type="Gene3D" id="3.90.1170.50">
    <property type="entry name" value="Aldehyde oxidase/xanthine dehydrogenase, a/b hammerhead"/>
    <property type="match status" value="1"/>
</dbReference>
<proteinExistence type="predicted"/>
<dbReference type="GO" id="GO:0047121">
    <property type="term" value="F:isoquinoline 1-oxidoreductase activity"/>
    <property type="evidence" value="ECO:0007669"/>
    <property type="project" value="UniProtKB-EC"/>
</dbReference>
<dbReference type="InterPro" id="IPR012368">
    <property type="entry name" value="OxRdtase_Mopterin-bd_su_IorB"/>
</dbReference>
<dbReference type="Gene3D" id="3.30.365.10">
    <property type="entry name" value="Aldehyde oxidase/xanthine dehydrogenase, molybdopterin binding domain"/>
    <property type="match status" value="4"/>
</dbReference>
<dbReference type="SMART" id="SM01008">
    <property type="entry name" value="Ald_Xan_dh_C"/>
    <property type="match status" value="1"/>
</dbReference>
<dbReference type="Proteomes" id="UP001204445">
    <property type="component" value="Unassembled WGS sequence"/>
</dbReference>
<evidence type="ECO:0000259" key="1">
    <source>
        <dbReference type="SMART" id="SM01008"/>
    </source>
</evidence>
<gene>
    <name evidence="2" type="ORF">J2T55_002279</name>
</gene>
<dbReference type="InterPro" id="IPR000674">
    <property type="entry name" value="Ald_Oxase/Xan_DH_a/b"/>
</dbReference>
<accession>A0AAE3HP50</accession>
<feature type="domain" description="Aldehyde oxidase/xanthine dehydrogenase a/b hammerhead" evidence="1">
    <location>
        <begin position="210"/>
        <end position="288"/>
    </location>
</feature>
<dbReference type="Pfam" id="PF02738">
    <property type="entry name" value="MoCoBD_1"/>
    <property type="match status" value="1"/>
</dbReference>
<protein>
    <submittedName>
        <fullName evidence="2">Isoquinoline 1-oxidoreductase beta subunit</fullName>
        <ecNumber evidence="2">1.3.99.16</ecNumber>
    </submittedName>
</protein>
<reference evidence="2" key="1">
    <citation type="submission" date="2022-08" db="EMBL/GenBank/DDBJ databases">
        <title>Genomic Encyclopedia of Type Strains, Phase III (KMG-III): the genomes of soil and plant-associated and newly described type strains.</title>
        <authorList>
            <person name="Whitman W."/>
        </authorList>
    </citation>
    <scope>NUCLEOTIDE SEQUENCE</scope>
    <source>
        <strain evidence="2">HMT 1</strain>
    </source>
</reference>
<evidence type="ECO:0000313" key="2">
    <source>
        <dbReference type="EMBL" id="MCS3904243.1"/>
    </source>
</evidence>
<comment type="caution">
    <text evidence="2">The sequence shown here is derived from an EMBL/GenBank/DDBJ whole genome shotgun (WGS) entry which is preliminary data.</text>
</comment>
<dbReference type="InterPro" id="IPR008274">
    <property type="entry name" value="AldOxase/xan_DH_MoCoBD1"/>
</dbReference>
<dbReference type="EC" id="1.3.99.16" evidence="2"/>
<dbReference type="InterPro" id="IPR006311">
    <property type="entry name" value="TAT_signal"/>
</dbReference>
<dbReference type="InterPro" id="IPR046867">
    <property type="entry name" value="AldOxase/xan_DH_MoCoBD2"/>
</dbReference>
<dbReference type="PANTHER" id="PTHR47495:SF2">
    <property type="entry name" value="ALDEHYDE DEHYDROGENASE"/>
    <property type="match status" value="1"/>
</dbReference>
<evidence type="ECO:0000313" key="3">
    <source>
        <dbReference type="Proteomes" id="UP001204445"/>
    </source>
</evidence>
<organism evidence="2 3">
    <name type="scientific">Methylohalomonas lacus</name>
    <dbReference type="NCBI Taxonomy" id="398773"/>
    <lineage>
        <taxon>Bacteria</taxon>
        <taxon>Pseudomonadati</taxon>
        <taxon>Pseudomonadota</taxon>
        <taxon>Gammaproteobacteria</taxon>
        <taxon>Methylohalomonadales</taxon>
        <taxon>Methylohalomonadaceae</taxon>
        <taxon>Methylohalomonas</taxon>
    </lineage>
</organism>
<sequence length="725" mass="78172">MTTITNISLSRRRFLGGSAASAGVFMLGLHLPLGRAALADDVDGDMNAYIGIADDGTVTIRNPYIEMGQGTYTSIPMLIAEELDIGMDIIRVEQAPPGEAYRLLYDGSRRFTGGSFSVRSAFKPLRTAGATARKMLMKAAADEWGVPLAECSTDNGRVVHEQSGRSLGYGELAPLAAQLETPADVELKSSADYRLLGTPVARTDSAIKSNGQAQFGIDVRVDGMVYAAVKQSPVFGGKVKSVDAAAVRDKPGVIAVDEIPNGVAVIAQTYWQAQQALAELPVEFDTSETDSAGFSSDAYRDELDQHLDDSGVAAEDSGDAPAALAAAARTISADYHAPFLAHATLEPMNCTALVEEGHCTVWAPNQGVDSVVMAATEVTGLDADRITVHTPYLGGGFGRRFIMDYTVQAVTLANRRKGTPIQVIWTREEDTQHDFYRPLIAARYRAGFDDDNQPVSLHTTTAGDGPIRRHMSSPDEEMKVDPSVMEGVMHQPYAIANKRADYVYRPVAAPIGFWRSVGHSMNAFFTESFIDEMAHAAEQDPIEFRRSMLNEEPRFRKVLDTAVQMAGWKGQAWDADDGRKHAMGVALHQSFNSIVAEVAEVSISDIDEIQVHKVWCAVDCGFAVNPRIVTMQMESGIAFGLSAALLEQITVSDGKVEQANFDSYPFLPPQRMPEVEVEIVNSGADLGGIGEPGTPPIAPAVANGLFALTGKRLRDLPLRADEVTA</sequence>
<dbReference type="InterPro" id="IPR052516">
    <property type="entry name" value="N-heterocyclic_Hydroxylase"/>
</dbReference>
<name>A0AAE3HP50_9GAMM</name>
<dbReference type="AlphaFoldDB" id="A0AAE3HP50"/>
<dbReference type="PANTHER" id="PTHR47495">
    <property type="entry name" value="ALDEHYDE DEHYDROGENASE"/>
    <property type="match status" value="1"/>
</dbReference>
<keyword evidence="2" id="KW-0560">Oxidoreductase</keyword>
<dbReference type="PIRSF" id="PIRSF036389">
    <property type="entry name" value="IOR_B"/>
    <property type="match status" value="1"/>
</dbReference>
<dbReference type="PROSITE" id="PS51318">
    <property type="entry name" value="TAT"/>
    <property type="match status" value="1"/>
</dbReference>
<keyword evidence="3" id="KW-1185">Reference proteome</keyword>
<dbReference type="SUPFAM" id="SSF56003">
    <property type="entry name" value="Molybdenum cofactor-binding domain"/>
    <property type="match status" value="2"/>
</dbReference>
<dbReference type="Pfam" id="PF20256">
    <property type="entry name" value="MoCoBD_2"/>
    <property type="match status" value="2"/>
</dbReference>